<feature type="transmembrane region" description="Helical" evidence="2">
    <location>
        <begin position="453"/>
        <end position="473"/>
    </location>
</feature>
<gene>
    <name evidence="4" type="primary">LOC109462425</name>
</gene>
<dbReference type="GO" id="GO:0015293">
    <property type="term" value="F:symporter activity"/>
    <property type="evidence" value="ECO:0007669"/>
    <property type="project" value="InterPro"/>
</dbReference>
<dbReference type="RefSeq" id="XP_019614537.1">
    <property type="nucleotide sequence ID" value="XM_019758978.1"/>
</dbReference>
<feature type="transmembrane region" description="Helical" evidence="2">
    <location>
        <begin position="306"/>
        <end position="325"/>
    </location>
</feature>
<dbReference type="PANTHER" id="PTHR11328:SF28">
    <property type="entry name" value="MAJOR FACILITATOR SUPERFAMILY DOMAIN-CONTAINING PROTEIN 12"/>
    <property type="match status" value="1"/>
</dbReference>
<feature type="transmembrane region" description="Helical" evidence="2">
    <location>
        <begin position="20"/>
        <end position="42"/>
    </location>
</feature>
<protein>
    <submittedName>
        <fullName evidence="4">Major facilitator superfamily domain-containing protein 12-like isoform X1</fullName>
    </submittedName>
</protein>
<organism evidence="3 4">
    <name type="scientific">Branchiostoma belcheri</name>
    <name type="common">Amphioxus</name>
    <dbReference type="NCBI Taxonomy" id="7741"/>
    <lineage>
        <taxon>Eukaryota</taxon>
        <taxon>Metazoa</taxon>
        <taxon>Chordata</taxon>
        <taxon>Cephalochordata</taxon>
        <taxon>Leptocardii</taxon>
        <taxon>Amphioxiformes</taxon>
        <taxon>Branchiostomatidae</taxon>
        <taxon>Branchiostoma</taxon>
    </lineage>
</organism>
<dbReference type="PANTHER" id="PTHR11328">
    <property type="entry name" value="MAJOR FACILITATOR SUPERFAMILY DOMAIN-CONTAINING PROTEIN"/>
    <property type="match status" value="1"/>
</dbReference>
<dbReference type="CDD" id="cd17491">
    <property type="entry name" value="MFS_MFSD12"/>
    <property type="match status" value="1"/>
</dbReference>
<evidence type="ECO:0000313" key="4">
    <source>
        <dbReference type="RefSeq" id="XP_019614537.1"/>
    </source>
</evidence>
<dbReference type="KEGG" id="bbel:109462425"/>
<feature type="transmembrane region" description="Helical" evidence="2">
    <location>
        <begin position="161"/>
        <end position="184"/>
    </location>
</feature>
<keyword evidence="2" id="KW-0472">Membrane</keyword>
<feature type="transmembrane region" description="Helical" evidence="2">
    <location>
        <begin position="121"/>
        <end position="140"/>
    </location>
</feature>
<dbReference type="GO" id="GO:0048021">
    <property type="term" value="P:regulation of melanin biosynthetic process"/>
    <property type="evidence" value="ECO:0007669"/>
    <property type="project" value="TreeGrafter"/>
</dbReference>
<dbReference type="GO" id="GO:0005886">
    <property type="term" value="C:plasma membrane"/>
    <property type="evidence" value="ECO:0007669"/>
    <property type="project" value="TreeGrafter"/>
</dbReference>
<dbReference type="Gene3D" id="1.20.1250.20">
    <property type="entry name" value="MFS general substrate transporter like domains"/>
    <property type="match status" value="2"/>
</dbReference>
<dbReference type="GO" id="GO:0008643">
    <property type="term" value="P:carbohydrate transport"/>
    <property type="evidence" value="ECO:0007669"/>
    <property type="project" value="InterPro"/>
</dbReference>
<dbReference type="AlphaFoldDB" id="A0A6P4Y710"/>
<reference evidence="4" key="1">
    <citation type="submission" date="2025-08" db="UniProtKB">
        <authorList>
            <consortium name="RefSeq"/>
        </authorList>
    </citation>
    <scope>IDENTIFICATION</scope>
    <source>
        <tissue evidence="4">Gonad</tissue>
    </source>
</reference>
<proteinExistence type="inferred from homology"/>
<evidence type="ECO:0000256" key="2">
    <source>
        <dbReference type="SAM" id="Phobius"/>
    </source>
</evidence>
<dbReference type="Pfam" id="PF13347">
    <property type="entry name" value="MFS_2"/>
    <property type="match status" value="1"/>
</dbReference>
<feature type="transmembrane region" description="Helical" evidence="2">
    <location>
        <begin position="337"/>
        <end position="355"/>
    </location>
</feature>
<dbReference type="GO" id="GO:0043474">
    <property type="term" value="P:pigment metabolic process involved in pigmentation"/>
    <property type="evidence" value="ECO:0007669"/>
    <property type="project" value="TreeGrafter"/>
</dbReference>
<dbReference type="Proteomes" id="UP000515135">
    <property type="component" value="Unplaced"/>
</dbReference>
<dbReference type="OrthoDB" id="1730117at2759"/>
<keyword evidence="2" id="KW-1133">Transmembrane helix</keyword>
<dbReference type="FunFam" id="1.20.1250.20:FF:000905">
    <property type="entry name" value="Major facilitator superfamily domain containing 12"/>
    <property type="match status" value="1"/>
</dbReference>
<accession>A0A6P4Y710</accession>
<name>A0A6P4Y710_BRABE</name>
<evidence type="ECO:0000256" key="1">
    <source>
        <dbReference type="ARBA" id="ARBA00008335"/>
    </source>
</evidence>
<dbReference type="GeneID" id="109462425"/>
<dbReference type="SUPFAM" id="SSF103473">
    <property type="entry name" value="MFS general substrate transporter"/>
    <property type="match status" value="1"/>
</dbReference>
<feature type="transmembrane region" description="Helical" evidence="2">
    <location>
        <begin position="204"/>
        <end position="222"/>
    </location>
</feature>
<keyword evidence="3" id="KW-1185">Reference proteome</keyword>
<dbReference type="InterPro" id="IPR036259">
    <property type="entry name" value="MFS_trans_sf"/>
</dbReference>
<keyword evidence="2" id="KW-0812">Transmembrane</keyword>
<feature type="transmembrane region" description="Helical" evidence="2">
    <location>
        <begin position="89"/>
        <end position="106"/>
    </location>
</feature>
<sequence>MPNPQPHGHRSLPRSRRFTYGVGHVLNDLCASMWFSYLLVYFHKVVNFSNVLAGQLLMVGQVSDALCTPFVGYESDRTRSGCGYGRRKIWHLVGSVCVACSFPFIFNLCISCSKSPDWAQFIYYVPFVVIFQFGWASTQISHLALIPDLASSPSLRVELNAIRYAFTVLANVAVYAIAWLLLGLEDRSNHHDLSPEDADEFRNLAFIVIGIGLFFSFIFHMGTTEPLRPHRAESVTEEQPNVQEDEENEPIIKKKLKRRKMTWKCWLKEVQFYQVALLYMCTRLMVNMSQVYMPLYLTDTLNLDKAYIATIPLVTYLSGFLSSFAMKAVNKAVGRKMTFFLGVMCVLFACDWMWVPNIGLQVYGAAVLLGVGGSTVLVTSLSMTADLIGENLDSGAFVYGAMSFTDKLSNGLAVTLVQTLHPCSDTNTMCKQAPCDPSQSVCCDACQSYYQQVMVFVPGGVGLLALLVLATLICKPIGIKTEFISERQMDNSAEHVPVEYGAIRSTPHMNDTDNSEVSLTTCDA</sequence>
<evidence type="ECO:0000313" key="3">
    <source>
        <dbReference type="Proteomes" id="UP000515135"/>
    </source>
</evidence>
<dbReference type="InterPro" id="IPR039672">
    <property type="entry name" value="MFS_2"/>
</dbReference>
<feature type="transmembrane region" description="Helical" evidence="2">
    <location>
        <begin position="361"/>
        <end position="381"/>
    </location>
</feature>
<comment type="similarity">
    <text evidence="1">Belongs to the major facilitator superfamily.</text>
</comment>